<dbReference type="EMBL" id="LT838272">
    <property type="protein sequence ID" value="SMB95294.1"/>
    <property type="molecule type" value="Genomic_DNA"/>
</dbReference>
<evidence type="ECO:0000313" key="5">
    <source>
        <dbReference type="EMBL" id="SMB95294.1"/>
    </source>
</evidence>
<dbReference type="RefSeq" id="WP_084664790.1">
    <property type="nucleotide sequence ID" value="NZ_LT838272.1"/>
</dbReference>
<protein>
    <submittedName>
        <fullName evidence="5">Phosphate butyryltransferase</fullName>
    </submittedName>
</protein>
<evidence type="ECO:0000256" key="3">
    <source>
        <dbReference type="ARBA" id="ARBA00023315"/>
    </source>
</evidence>
<dbReference type="Pfam" id="PF01515">
    <property type="entry name" value="PTA_PTB"/>
    <property type="match status" value="2"/>
</dbReference>
<evidence type="ECO:0000256" key="2">
    <source>
        <dbReference type="ARBA" id="ARBA00022679"/>
    </source>
</evidence>
<keyword evidence="6" id="KW-1185">Reference proteome</keyword>
<dbReference type="PANTHER" id="PTHR43356">
    <property type="entry name" value="PHOSPHATE ACETYLTRANSFERASE"/>
    <property type="match status" value="1"/>
</dbReference>
<dbReference type="Proteomes" id="UP000192569">
    <property type="component" value="Chromosome I"/>
</dbReference>
<dbReference type="InterPro" id="IPR050500">
    <property type="entry name" value="Phos_Acetyltrans/Butyryltrans"/>
</dbReference>
<keyword evidence="2 5" id="KW-0808">Transferase</keyword>
<organism evidence="5 6">
    <name type="scientific">Thermanaeromonas toyohensis ToBE</name>
    <dbReference type="NCBI Taxonomy" id="698762"/>
    <lineage>
        <taxon>Bacteria</taxon>
        <taxon>Bacillati</taxon>
        <taxon>Bacillota</taxon>
        <taxon>Clostridia</taxon>
        <taxon>Neomoorellales</taxon>
        <taxon>Neomoorellaceae</taxon>
        <taxon>Thermanaeromonas</taxon>
    </lineage>
</organism>
<accession>A0A1W1VQU5</accession>
<evidence type="ECO:0000259" key="4">
    <source>
        <dbReference type="Pfam" id="PF01515"/>
    </source>
</evidence>
<dbReference type="Gene3D" id="3.40.718.10">
    <property type="entry name" value="Isopropylmalate Dehydrogenase"/>
    <property type="match status" value="1"/>
</dbReference>
<dbReference type="GO" id="GO:0016746">
    <property type="term" value="F:acyltransferase activity"/>
    <property type="evidence" value="ECO:0007669"/>
    <property type="project" value="UniProtKB-KW"/>
</dbReference>
<dbReference type="PIRSF" id="PIRSF000428">
    <property type="entry name" value="P_Ac_trans"/>
    <property type="match status" value="1"/>
</dbReference>
<dbReference type="NCBIfam" id="NF006045">
    <property type="entry name" value="PRK08190.1"/>
    <property type="match status" value="1"/>
</dbReference>
<dbReference type="AlphaFoldDB" id="A0A1W1VQU5"/>
<sequence>MRTLEDLIEAARRRGAKKVVVAAAHGEEVLQAIKTAQEMGLAKALLVGDALLIRSSAERVGLDLAKDQVWHETDPEGIAYRAVELVWSAQADILMKGLIDTATLMKAVLDKQSGLRSGRALSHVAVLQVTDMNRLLIISDSGVNIAPDLTRKVEIIQNAIEVAQAIGVSLPKVAILAAVETVNPEMPATVEAANLAKMAERGQIRGAIVDGPLALDLAISLEAAKHKGIDSPVAGVADILIVPNIEVGNVLLKALIHLSRAKTAQVVVGAKVPLVVTSRSDTCETKLFSLALGLMMVR</sequence>
<proteinExistence type="inferred from homology"/>
<dbReference type="STRING" id="698762.SAMN00808754_1207"/>
<feature type="domain" description="Phosphate acetyl/butaryl transferase" evidence="4">
    <location>
        <begin position="4"/>
        <end position="70"/>
    </location>
</feature>
<gene>
    <name evidence="5" type="ORF">SAMN00808754_1207</name>
</gene>
<dbReference type="InterPro" id="IPR012147">
    <property type="entry name" value="P_Ac_Bu_trans"/>
</dbReference>
<keyword evidence="3" id="KW-0012">Acyltransferase</keyword>
<feature type="domain" description="Phosphate acetyl/butaryl transferase" evidence="4">
    <location>
        <begin position="79"/>
        <end position="292"/>
    </location>
</feature>
<dbReference type="SUPFAM" id="SSF53659">
    <property type="entry name" value="Isocitrate/Isopropylmalate dehydrogenase-like"/>
    <property type="match status" value="1"/>
</dbReference>
<comment type="similarity">
    <text evidence="1">Belongs to the phosphate acetyltransferase and butyryltransferase family.</text>
</comment>
<name>A0A1W1VQU5_9FIRM</name>
<dbReference type="OrthoDB" id="9774179at2"/>
<dbReference type="PANTHER" id="PTHR43356:SF2">
    <property type="entry name" value="PHOSPHATE ACETYLTRANSFERASE"/>
    <property type="match status" value="1"/>
</dbReference>
<dbReference type="InterPro" id="IPR002505">
    <property type="entry name" value="PTA_PTB"/>
</dbReference>
<evidence type="ECO:0000313" key="6">
    <source>
        <dbReference type="Proteomes" id="UP000192569"/>
    </source>
</evidence>
<reference evidence="5 6" key="1">
    <citation type="submission" date="2017-04" db="EMBL/GenBank/DDBJ databases">
        <authorList>
            <person name="Afonso C.L."/>
            <person name="Miller P.J."/>
            <person name="Scott M.A."/>
            <person name="Spackman E."/>
            <person name="Goraichik I."/>
            <person name="Dimitrov K.M."/>
            <person name="Suarez D.L."/>
            <person name="Swayne D.E."/>
        </authorList>
    </citation>
    <scope>NUCLEOTIDE SEQUENCE [LARGE SCALE GENOMIC DNA]</scope>
    <source>
        <strain evidence="5 6">ToBE</strain>
    </source>
</reference>
<evidence type="ECO:0000256" key="1">
    <source>
        <dbReference type="ARBA" id="ARBA00005656"/>
    </source>
</evidence>